<comment type="caution">
    <text evidence="9">The sequence shown here is derived from an EMBL/GenBank/DDBJ whole genome shotgun (WGS) entry which is preliminary data.</text>
</comment>
<dbReference type="STRING" id="391625.PPSIR1_16260"/>
<evidence type="ECO:0000313" key="10">
    <source>
        <dbReference type="Proteomes" id="UP000005801"/>
    </source>
</evidence>
<dbReference type="Proteomes" id="UP000005801">
    <property type="component" value="Unassembled WGS sequence"/>
</dbReference>
<dbReference type="EMBL" id="ABCS01000171">
    <property type="protein sequence ID" value="EDM73832.1"/>
    <property type="molecule type" value="Genomic_DNA"/>
</dbReference>
<evidence type="ECO:0000256" key="2">
    <source>
        <dbReference type="ARBA" id="ARBA00022741"/>
    </source>
</evidence>
<evidence type="ECO:0000256" key="4">
    <source>
        <dbReference type="ARBA" id="ARBA00022840"/>
    </source>
</evidence>
<dbReference type="AlphaFoldDB" id="A6GJX3"/>
<evidence type="ECO:0000259" key="8">
    <source>
        <dbReference type="PROSITE" id="PS50011"/>
    </source>
</evidence>
<feature type="region of interest" description="Disordered" evidence="6">
    <location>
        <begin position="584"/>
        <end position="623"/>
    </location>
</feature>
<evidence type="ECO:0000256" key="7">
    <source>
        <dbReference type="SAM" id="Phobius"/>
    </source>
</evidence>
<dbReference type="InterPro" id="IPR011009">
    <property type="entry name" value="Kinase-like_dom_sf"/>
</dbReference>
<dbReference type="GO" id="GO:0005524">
    <property type="term" value="F:ATP binding"/>
    <property type="evidence" value="ECO:0007669"/>
    <property type="project" value="UniProtKB-KW"/>
</dbReference>
<dbReference type="GO" id="GO:0004674">
    <property type="term" value="F:protein serine/threonine kinase activity"/>
    <property type="evidence" value="ECO:0007669"/>
    <property type="project" value="UniProtKB-KW"/>
</dbReference>
<evidence type="ECO:0000256" key="5">
    <source>
        <dbReference type="PROSITE-ProRule" id="PRU00339"/>
    </source>
</evidence>
<keyword evidence="9" id="KW-0723">Serine/threonine-protein kinase</keyword>
<keyword evidence="4" id="KW-0067">ATP-binding</keyword>
<dbReference type="SUPFAM" id="SSF56112">
    <property type="entry name" value="Protein kinase-like (PK-like)"/>
    <property type="match status" value="1"/>
</dbReference>
<dbReference type="CDD" id="cd14014">
    <property type="entry name" value="STKc_PknB_like"/>
    <property type="match status" value="1"/>
</dbReference>
<evidence type="ECO:0000313" key="9">
    <source>
        <dbReference type="EMBL" id="EDM73832.1"/>
    </source>
</evidence>
<dbReference type="SMART" id="SM00220">
    <property type="entry name" value="S_TKc"/>
    <property type="match status" value="1"/>
</dbReference>
<name>A6GJX3_9BACT</name>
<dbReference type="SUPFAM" id="SSF48452">
    <property type="entry name" value="TPR-like"/>
    <property type="match status" value="1"/>
</dbReference>
<keyword evidence="7" id="KW-1133">Transmembrane helix</keyword>
<dbReference type="InterPro" id="IPR011990">
    <property type="entry name" value="TPR-like_helical_dom_sf"/>
</dbReference>
<dbReference type="Pfam" id="PF13432">
    <property type="entry name" value="TPR_16"/>
    <property type="match status" value="1"/>
</dbReference>
<dbReference type="PANTHER" id="PTHR43289">
    <property type="entry name" value="MITOGEN-ACTIVATED PROTEIN KINASE KINASE KINASE 20-RELATED"/>
    <property type="match status" value="1"/>
</dbReference>
<feature type="domain" description="Protein kinase" evidence="8">
    <location>
        <begin position="52"/>
        <end position="306"/>
    </location>
</feature>
<gene>
    <name evidence="9" type="ORF">PPSIR1_16260</name>
</gene>
<keyword evidence="1" id="KW-0808">Transferase</keyword>
<dbReference type="Pfam" id="PF00069">
    <property type="entry name" value="Pkinase"/>
    <property type="match status" value="1"/>
</dbReference>
<keyword evidence="7" id="KW-0472">Membrane</keyword>
<feature type="compositionally biased region" description="Acidic residues" evidence="6">
    <location>
        <begin position="600"/>
        <end position="611"/>
    </location>
</feature>
<dbReference type="InterPro" id="IPR008271">
    <property type="entry name" value="Ser/Thr_kinase_AS"/>
</dbReference>
<dbReference type="InterPro" id="IPR019734">
    <property type="entry name" value="TPR_rpt"/>
</dbReference>
<dbReference type="Gene3D" id="1.10.510.10">
    <property type="entry name" value="Transferase(Phosphotransferase) domain 1"/>
    <property type="match status" value="1"/>
</dbReference>
<reference evidence="9 10" key="1">
    <citation type="submission" date="2007-06" db="EMBL/GenBank/DDBJ databases">
        <authorList>
            <person name="Shimkets L."/>
            <person name="Ferriera S."/>
            <person name="Johnson J."/>
            <person name="Kravitz S."/>
            <person name="Beeson K."/>
            <person name="Sutton G."/>
            <person name="Rogers Y.-H."/>
            <person name="Friedman R."/>
            <person name="Frazier M."/>
            <person name="Venter J.C."/>
        </authorList>
    </citation>
    <scope>NUCLEOTIDE SEQUENCE [LARGE SCALE GENOMIC DNA]</scope>
    <source>
        <strain evidence="9 10">SIR-1</strain>
    </source>
</reference>
<keyword evidence="10" id="KW-1185">Reference proteome</keyword>
<dbReference type="eggNOG" id="COG0515">
    <property type="taxonomic scope" value="Bacteria"/>
</dbReference>
<dbReference type="Gene3D" id="1.25.40.10">
    <property type="entry name" value="Tetratricopeptide repeat domain"/>
    <property type="match status" value="1"/>
</dbReference>
<organism evidence="9 10">
    <name type="scientific">Plesiocystis pacifica SIR-1</name>
    <dbReference type="NCBI Taxonomy" id="391625"/>
    <lineage>
        <taxon>Bacteria</taxon>
        <taxon>Pseudomonadati</taxon>
        <taxon>Myxococcota</taxon>
        <taxon>Polyangia</taxon>
        <taxon>Nannocystales</taxon>
        <taxon>Nannocystaceae</taxon>
        <taxon>Plesiocystis</taxon>
    </lineage>
</organism>
<keyword evidence="2" id="KW-0547">Nucleotide-binding</keyword>
<sequence length="735" mass="80951">MSEARERRAPVSSIVLGATQEDTEDSADGGVLRPAEELTALRAGSVLPGTRLEIVRWLGQGVAGVVFEVRHLDIERRFAAKLLHAGHNEGRARRFRAEARMLSQLGSPWIVEVFDFREYADGRSMFTMELLEGPSLSASCEGSGVEVGRWFAIARQVCKGLADAHAHALIHRDIKPENLVLTRDAQGRERVKIVDFGLATLIGSEGTRRCGTPAYMAPELYLGLELDTRVDLYCFGATLYHLACGQLPFMGESSAVVCRAHVERSPEPPSSHRPLPPELDAIVLRCLAKVPQERYASAQELEAALIEAQLELGLSTAVDDLPVPELDDERRRARLERGLKALRDQQWHARRRRRRRVRGVSVGLAAALALVGGLGLRARAQTQAQLDAIVDAELRELEDRAHAAGDRARWVYPSPDDPEGDTAYRMVERIEGLDSARARVSGARLREQFSTTLVGLGDTYWDADGGRGFAREFYTQALLFNPDHARAGSRARLRPAVLAQVREQASTGEFSREELLDVEVLDSLADPDPAARQRGLDGVLASDRLSSREAAKLERLREDIEAEAEAEPEPRPAMAAAVIPGPVVDSATDETGETGGTETGELDAPSEDETGTSEANDADSVREDLLRSARRAYASGRRKAAERLYTQVLRDHPRDLDALVGLHRINFDSGDYQDALDYAERAVKIRPRQGRLRIFAGDACMKVRDYGCARTHYEQAAALNHARARQRLELLGTKG</sequence>
<dbReference type="PROSITE" id="PS50005">
    <property type="entry name" value="TPR"/>
    <property type="match status" value="1"/>
</dbReference>
<accession>A6GJX3</accession>
<dbReference type="Gene3D" id="3.30.200.20">
    <property type="entry name" value="Phosphorylase Kinase, domain 1"/>
    <property type="match status" value="1"/>
</dbReference>
<protein>
    <submittedName>
        <fullName evidence="9">Serine/threonine protein kinase</fullName>
    </submittedName>
</protein>
<dbReference type="RefSeq" id="WP_006977009.1">
    <property type="nucleotide sequence ID" value="NZ_ABCS01000171.1"/>
</dbReference>
<dbReference type="PANTHER" id="PTHR43289:SF6">
    <property type="entry name" value="SERINE_THREONINE-PROTEIN KINASE NEKL-3"/>
    <property type="match status" value="1"/>
</dbReference>
<evidence type="ECO:0000256" key="1">
    <source>
        <dbReference type="ARBA" id="ARBA00022679"/>
    </source>
</evidence>
<dbReference type="PROSITE" id="PS50011">
    <property type="entry name" value="PROTEIN_KINASE_DOM"/>
    <property type="match status" value="1"/>
</dbReference>
<dbReference type="InterPro" id="IPR000719">
    <property type="entry name" value="Prot_kinase_dom"/>
</dbReference>
<evidence type="ECO:0000256" key="3">
    <source>
        <dbReference type="ARBA" id="ARBA00022777"/>
    </source>
</evidence>
<keyword evidence="5" id="KW-0802">TPR repeat</keyword>
<evidence type="ECO:0000256" key="6">
    <source>
        <dbReference type="SAM" id="MobiDB-lite"/>
    </source>
</evidence>
<keyword evidence="7" id="KW-0812">Transmembrane</keyword>
<feature type="repeat" description="TPR" evidence="5">
    <location>
        <begin position="656"/>
        <end position="689"/>
    </location>
</feature>
<feature type="region of interest" description="Disordered" evidence="6">
    <location>
        <begin position="1"/>
        <end position="29"/>
    </location>
</feature>
<keyword evidence="3 9" id="KW-0418">Kinase</keyword>
<dbReference type="PROSITE" id="PS00108">
    <property type="entry name" value="PROTEIN_KINASE_ST"/>
    <property type="match status" value="1"/>
</dbReference>
<feature type="transmembrane region" description="Helical" evidence="7">
    <location>
        <begin position="357"/>
        <end position="376"/>
    </location>
</feature>
<proteinExistence type="predicted"/>